<proteinExistence type="predicted"/>
<dbReference type="Proteomes" id="UP001162811">
    <property type="component" value="Unassembled WGS sequence"/>
</dbReference>
<dbReference type="RefSeq" id="WP_252675617.1">
    <property type="nucleotide sequence ID" value="NZ_JAMXHT010000001.1"/>
</dbReference>
<comment type="caution">
    <text evidence="1">The sequence shown here is derived from an EMBL/GenBank/DDBJ whole genome shotgun (WGS) entry which is preliminary data.</text>
</comment>
<accession>A0ABT1AEA3</accession>
<gene>
    <name evidence="1" type="ORF">NG900_00385</name>
</gene>
<evidence type="ECO:0000313" key="2">
    <source>
        <dbReference type="Proteomes" id="UP001162811"/>
    </source>
</evidence>
<protein>
    <submittedName>
        <fullName evidence="1">Uncharacterized protein</fullName>
    </submittedName>
</protein>
<dbReference type="EMBL" id="JAMXHT010000001">
    <property type="protein sequence ID" value="MCO5396649.1"/>
    <property type="molecule type" value="Genomic_DNA"/>
</dbReference>
<sequence>MTFKETTITPNAGKQGLNGQISIAPHLYGNKVGSITPWRQMYFTCQLLWIPQSQPAASFEAPLSGLATLRLSDASSYSVPEDDLHILHLHR</sequence>
<name>A0ABT1AEA3_9RALS</name>
<evidence type="ECO:0000313" key="1">
    <source>
        <dbReference type="EMBL" id="MCO5396649.1"/>
    </source>
</evidence>
<keyword evidence="2" id="KW-1185">Reference proteome</keyword>
<reference evidence="1" key="1">
    <citation type="submission" date="2022-06" db="EMBL/GenBank/DDBJ databases">
        <authorList>
            <person name="Lu C.-H."/>
        </authorList>
    </citation>
    <scope>NUCLEOTIDE SEQUENCE</scope>
    <source>
        <strain evidence="1">21MJYT02-11</strain>
    </source>
</reference>
<reference evidence="1" key="2">
    <citation type="journal article" date="2023" name="Front. Microbiol.">
        <title>Ralstonia chuxiongensis sp. nov., Ralstonia mojiangensis sp. nov., and Ralstonia soli sp. nov., isolated from tobacco fields, are three novel species in the family Burkholderiaceae.</title>
        <authorList>
            <person name="Lu C.H."/>
            <person name="Zhang Y.Y."/>
            <person name="Jiang N."/>
            <person name="Chen W."/>
            <person name="Shao X."/>
            <person name="Zhao Z.M."/>
            <person name="Lu W.L."/>
            <person name="Hu X."/>
            <person name="Xi Y.X."/>
            <person name="Zou S.Y."/>
            <person name="Wei Q.J."/>
            <person name="Lin Z.L."/>
            <person name="Gong L."/>
            <person name="Gai X.T."/>
            <person name="Zhang L.Q."/>
            <person name="Li J.Y."/>
            <person name="Jin Y."/>
            <person name="Xia Z.Y."/>
        </authorList>
    </citation>
    <scope>NUCLEOTIDE SEQUENCE</scope>
    <source>
        <strain evidence="1">21MJYT02-11</strain>
    </source>
</reference>
<organism evidence="1 2">
    <name type="scientific">Ralstonia soli</name>
    <dbReference type="NCBI Taxonomy" id="2953896"/>
    <lineage>
        <taxon>Bacteria</taxon>
        <taxon>Pseudomonadati</taxon>
        <taxon>Pseudomonadota</taxon>
        <taxon>Betaproteobacteria</taxon>
        <taxon>Burkholderiales</taxon>
        <taxon>Burkholderiaceae</taxon>
        <taxon>Ralstonia</taxon>
    </lineage>
</organism>